<evidence type="ECO:0000256" key="5">
    <source>
        <dbReference type="ARBA" id="ARBA00022553"/>
    </source>
</evidence>
<evidence type="ECO:0000259" key="16">
    <source>
        <dbReference type="PROSITE" id="PS50113"/>
    </source>
</evidence>
<dbReference type="InterPro" id="IPR013655">
    <property type="entry name" value="PAS_fold_3"/>
</dbReference>
<dbReference type="InterPro" id="IPR000700">
    <property type="entry name" value="PAS-assoc_C"/>
</dbReference>
<dbReference type="Gene3D" id="1.10.287.130">
    <property type="match status" value="1"/>
</dbReference>
<dbReference type="Pfam" id="PF07694">
    <property type="entry name" value="5TM-5TMR_LYT"/>
    <property type="match status" value="1"/>
</dbReference>
<dbReference type="EC" id="2.7.13.3" evidence="3"/>
<keyword evidence="9 13" id="KW-1133">Transmembrane helix</keyword>
<evidence type="ECO:0000256" key="3">
    <source>
        <dbReference type="ARBA" id="ARBA00012438"/>
    </source>
</evidence>
<dbReference type="InterPro" id="IPR003661">
    <property type="entry name" value="HisK_dim/P_dom"/>
</dbReference>
<comment type="subcellular location">
    <subcellularLocation>
        <location evidence="2">Cell membrane</location>
        <topology evidence="2">Multi-pass membrane protein</topology>
    </subcellularLocation>
</comment>
<dbReference type="SUPFAM" id="SSF52172">
    <property type="entry name" value="CheY-like"/>
    <property type="match status" value="1"/>
</dbReference>
<dbReference type="PROSITE" id="PS50113">
    <property type="entry name" value="PAC"/>
    <property type="match status" value="1"/>
</dbReference>
<evidence type="ECO:0000256" key="10">
    <source>
        <dbReference type="ARBA" id="ARBA00023012"/>
    </source>
</evidence>
<evidence type="ECO:0000259" key="14">
    <source>
        <dbReference type="PROSITE" id="PS50109"/>
    </source>
</evidence>
<reference evidence="17 18" key="1">
    <citation type="submission" date="2021-03" db="EMBL/GenBank/DDBJ databases">
        <title>Genomic Encyclopedia of Type Strains, Phase III (KMG-III): the genomes of soil and plant-associated and newly described type strains.</title>
        <authorList>
            <person name="Whitman W."/>
        </authorList>
    </citation>
    <scope>NUCLEOTIDE SEQUENCE [LARGE SCALE GENOMIC DNA]</scope>
    <source>
        <strain evidence="17 18">IMMIB AFH-6</strain>
    </source>
</reference>
<dbReference type="PROSITE" id="PS50109">
    <property type="entry name" value="HIS_KIN"/>
    <property type="match status" value="1"/>
</dbReference>
<dbReference type="EMBL" id="JAGINP010000023">
    <property type="protein sequence ID" value="MBP2295618.1"/>
    <property type="molecule type" value="Genomic_DNA"/>
</dbReference>
<dbReference type="InterPro" id="IPR003594">
    <property type="entry name" value="HATPase_dom"/>
</dbReference>
<gene>
    <name evidence="17" type="ORF">J2851_005429</name>
</gene>
<keyword evidence="18" id="KW-1185">Reference proteome</keyword>
<evidence type="ECO:0000256" key="12">
    <source>
        <dbReference type="PROSITE-ProRule" id="PRU00169"/>
    </source>
</evidence>
<proteinExistence type="predicted"/>
<accession>A0ABS4SST0</accession>
<evidence type="ECO:0000256" key="2">
    <source>
        <dbReference type="ARBA" id="ARBA00004651"/>
    </source>
</evidence>
<dbReference type="Gene3D" id="3.30.450.20">
    <property type="entry name" value="PAS domain"/>
    <property type="match status" value="1"/>
</dbReference>
<dbReference type="Pfam" id="PF00072">
    <property type="entry name" value="Response_reg"/>
    <property type="match status" value="1"/>
</dbReference>
<dbReference type="Proteomes" id="UP000781958">
    <property type="component" value="Unassembled WGS sequence"/>
</dbReference>
<evidence type="ECO:0000259" key="15">
    <source>
        <dbReference type="PROSITE" id="PS50110"/>
    </source>
</evidence>
<evidence type="ECO:0000256" key="11">
    <source>
        <dbReference type="ARBA" id="ARBA00023136"/>
    </source>
</evidence>
<dbReference type="SMART" id="SM00448">
    <property type="entry name" value="REC"/>
    <property type="match status" value="1"/>
</dbReference>
<dbReference type="InterPro" id="IPR008207">
    <property type="entry name" value="Sig_transdc_His_kin_Hpt_dom"/>
</dbReference>
<name>A0ABS4SST0_9PROT</name>
<evidence type="ECO:0000256" key="13">
    <source>
        <dbReference type="SAM" id="Phobius"/>
    </source>
</evidence>
<evidence type="ECO:0000256" key="7">
    <source>
        <dbReference type="ARBA" id="ARBA00022741"/>
    </source>
</evidence>
<dbReference type="PANTHER" id="PTHR45339">
    <property type="entry name" value="HYBRID SIGNAL TRANSDUCTION HISTIDINE KINASE J"/>
    <property type="match status" value="1"/>
</dbReference>
<dbReference type="InterPro" id="IPR036890">
    <property type="entry name" value="HATPase_C_sf"/>
</dbReference>
<dbReference type="InterPro" id="IPR011006">
    <property type="entry name" value="CheY-like_superfamily"/>
</dbReference>
<sequence length="854" mass="89884">MLTTEFLLGLAQNIGLFAVVVMAFLQVRARAASPTSPLAQALLGLLFGGAAILGMLDPIRVAPGVLVDGRNVIVALAGPFAGPAGGVVAALAAGGFRWWMGGAGAVAGVASLGGAALIGIAFHAIARRRGEFSSGHLLALAVAVAVASPASFVLLPDDLGRQALRTVLVPLLLGNLLGTLILGTMLRKERQRQDLAQALVESQRRFAATAANVPGGVYQRVLTTDGRLVYPYASPGVFQVFGVPEAHPITAAVLKASVHPDDYPGLMASVMQSATTLEPWTHEFRVVRADDGSERWLRATSRVYRRESGRESGEVVWDGIILDVTDSKRNEQALILARVEAEQASRAKAEFLAAMSHEMRTPLNGILGFTQLLLDGELSPLQRRQATHVRDAGRFLLTVIDDVLDFSRIEAGRLDLHAVDFALRDLVASCEAVLRPDAGRKGLALHVSVAPDVPGWLRGDPDRLRQVILNLLGNAVKFTEHGSVALSVVKTADTPDGARLTVSVVDTGIGIAEDRQGELFQRFSQIDRSRGGTGLGLAISRRLVEVMGGEVGVRSRPGIGSTFWFTLTLPEAAPPADRANPCAPELRAPRRPARILLAEDLPMNRELAVSMLAAVGHRVDTAADGREAVEAASRGGYDLILMDVQMPVMDGLAATAAIRALPPPQGSVPILAMSASALPAEVARCVAAGMDGHVAKPIDRAALLDAIDQRLNDRRLTACPVPIAADPGPPPPTPVAAVLDLDHLRRMGRDIGEDSLARLVDCFLAELPERLARLERPADDPDGAAFEAHALISLAANVGLAELSALSRQLHTAIRAGRRDEAEALAVRVAGSAAAGVAALRPALAPPSPQAVGG</sequence>
<dbReference type="SUPFAM" id="SSF47384">
    <property type="entry name" value="Homodimeric domain of signal transducing histidine kinase"/>
    <property type="match status" value="1"/>
</dbReference>
<feature type="transmembrane region" description="Helical" evidence="13">
    <location>
        <begin position="71"/>
        <end position="92"/>
    </location>
</feature>
<dbReference type="CDD" id="cd00082">
    <property type="entry name" value="HisKA"/>
    <property type="match status" value="1"/>
</dbReference>
<comment type="caution">
    <text evidence="17">The sequence shown here is derived from an EMBL/GenBank/DDBJ whole genome shotgun (WGS) entry which is preliminary data.</text>
</comment>
<evidence type="ECO:0000313" key="18">
    <source>
        <dbReference type="Proteomes" id="UP000781958"/>
    </source>
</evidence>
<feature type="domain" description="Histidine kinase" evidence="14">
    <location>
        <begin position="354"/>
        <end position="571"/>
    </location>
</feature>
<dbReference type="CDD" id="cd17546">
    <property type="entry name" value="REC_hyHK_CKI1_RcsC-like"/>
    <property type="match status" value="1"/>
</dbReference>
<dbReference type="InterPro" id="IPR000014">
    <property type="entry name" value="PAS"/>
</dbReference>
<keyword evidence="11 13" id="KW-0472">Membrane</keyword>
<evidence type="ECO:0000256" key="8">
    <source>
        <dbReference type="ARBA" id="ARBA00022840"/>
    </source>
</evidence>
<evidence type="ECO:0000256" key="1">
    <source>
        <dbReference type="ARBA" id="ARBA00000085"/>
    </source>
</evidence>
<dbReference type="Pfam" id="PF08447">
    <property type="entry name" value="PAS_3"/>
    <property type="match status" value="1"/>
</dbReference>
<feature type="domain" description="Response regulatory" evidence="15">
    <location>
        <begin position="594"/>
        <end position="711"/>
    </location>
</feature>
<dbReference type="CDD" id="cd16922">
    <property type="entry name" value="HATPase_EvgS-ArcB-TorS-like"/>
    <property type="match status" value="1"/>
</dbReference>
<protein>
    <recommendedName>
        <fullName evidence="3">histidine kinase</fullName>
        <ecNumber evidence="3">2.7.13.3</ecNumber>
    </recommendedName>
</protein>
<dbReference type="InterPro" id="IPR035965">
    <property type="entry name" value="PAS-like_dom_sf"/>
</dbReference>
<dbReference type="SMART" id="SM00388">
    <property type="entry name" value="HisKA"/>
    <property type="match status" value="1"/>
</dbReference>
<keyword evidence="7" id="KW-0547">Nucleotide-binding</keyword>
<dbReference type="SUPFAM" id="SSF47226">
    <property type="entry name" value="Histidine-containing phosphotransfer domain, HPT domain"/>
    <property type="match status" value="1"/>
</dbReference>
<dbReference type="Pfam" id="PF02518">
    <property type="entry name" value="HATPase_c"/>
    <property type="match status" value="1"/>
</dbReference>
<feature type="modified residue" description="4-aspartylphosphate" evidence="12">
    <location>
        <position position="643"/>
    </location>
</feature>
<dbReference type="Pfam" id="PF00512">
    <property type="entry name" value="HisKA"/>
    <property type="match status" value="1"/>
</dbReference>
<keyword evidence="8" id="KW-0067">ATP-binding</keyword>
<evidence type="ECO:0000313" key="17">
    <source>
        <dbReference type="EMBL" id="MBP2295618.1"/>
    </source>
</evidence>
<feature type="domain" description="PAC" evidence="16">
    <location>
        <begin position="280"/>
        <end position="336"/>
    </location>
</feature>
<dbReference type="SUPFAM" id="SSF55874">
    <property type="entry name" value="ATPase domain of HSP90 chaperone/DNA topoisomerase II/histidine kinase"/>
    <property type="match status" value="1"/>
</dbReference>
<dbReference type="Gene3D" id="1.20.120.160">
    <property type="entry name" value="HPT domain"/>
    <property type="match status" value="1"/>
</dbReference>
<feature type="transmembrane region" description="Helical" evidence="13">
    <location>
        <begin position="98"/>
        <end position="125"/>
    </location>
</feature>
<feature type="transmembrane region" description="Helical" evidence="13">
    <location>
        <begin position="7"/>
        <end position="27"/>
    </location>
</feature>
<dbReference type="CDD" id="cd00130">
    <property type="entry name" value="PAS"/>
    <property type="match status" value="1"/>
</dbReference>
<organism evidence="17 18">
    <name type="scientific">Azospirillum rugosum</name>
    <dbReference type="NCBI Taxonomy" id="416170"/>
    <lineage>
        <taxon>Bacteria</taxon>
        <taxon>Pseudomonadati</taxon>
        <taxon>Pseudomonadota</taxon>
        <taxon>Alphaproteobacteria</taxon>
        <taxon>Rhodospirillales</taxon>
        <taxon>Azospirillaceae</taxon>
        <taxon>Azospirillum</taxon>
    </lineage>
</organism>
<dbReference type="NCBIfam" id="TIGR00229">
    <property type="entry name" value="sensory_box"/>
    <property type="match status" value="1"/>
</dbReference>
<feature type="transmembrane region" description="Helical" evidence="13">
    <location>
        <begin position="39"/>
        <end position="59"/>
    </location>
</feature>
<dbReference type="RefSeq" id="WP_209770165.1">
    <property type="nucleotide sequence ID" value="NZ_JAGINP010000023.1"/>
</dbReference>
<keyword evidence="10" id="KW-0902">Two-component regulatory system</keyword>
<keyword evidence="6 13" id="KW-0812">Transmembrane</keyword>
<dbReference type="InterPro" id="IPR005467">
    <property type="entry name" value="His_kinase_dom"/>
</dbReference>
<dbReference type="PRINTS" id="PR00344">
    <property type="entry name" value="BCTRLSENSOR"/>
</dbReference>
<comment type="catalytic activity">
    <reaction evidence="1">
        <text>ATP + protein L-histidine = ADP + protein N-phospho-L-histidine.</text>
        <dbReference type="EC" id="2.7.13.3"/>
    </reaction>
</comment>
<evidence type="ECO:0000256" key="6">
    <source>
        <dbReference type="ARBA" id="ARBA00022692"/>
    </source>
</evidence>
<keyword evidence="4" id="KW-1003">Cell membrane</keyword>
<evidence type="ECO:0000256" key="4">
    <source>
        <dbReference type="ARBA" id="ARBA00022475"/>
    </source>
</evidence>
<dbReference type="Pfam" id="PF01627">
    <property type="entry name" value="Hpt"/>
    <property type="match status" value="1"/>
</dbReference>
<dbReference type="PROSITE" id="PS50110">
    <property type="entry name" value="RESPONSE_REGULATORY"/>
    <property type="match status" value="1"/>
</dbReference>
<dbReference type="Gene3D" id="3.40.50.2300">
    <property type="match status" value="1"/>
</dbReference>
<evidence type="ECO:0000256" key="9">
    <source>
        <dbReference type="ARBA" id="ARBA00022989"/>
    </source>
</evidence>
<dbReference type="SUPFAM" id="SSF55785">
    <property type="entry name" value="PYP-like sensor domain (PAS domain)"/>
    <property type="match status" value="1"/>
</dbReference>
<dbReference type="Gene3D" id="3.30.565.10">
    <property type="entry name" value="Histidine kinase-like ATPase, C-terminal domain"/>
    <property type="match status" value="1"/>
</dbReference>
<dbReference type="InterPro" id="IPR004358">
    <property type="entry name" value="Sig_transdc_His_kin-like_C"/>
</dbReference>
<dbReference type="InterPro" id="IPR036641">
    <property type="entry name" value="HPT_dom_sf"/>
</dbReference>
<dbReference type="PANTHER" id="PTHR45339:SF1">
    <property type="entry name" value="HYBRID SIGNAL TRANSDUCTION HISTIDINE KINASE J"/>
    <property type="match status" value="1"/>
</dbReference>
<dbReference type="InterPro" id="IPR001789">
    <property type="entry name" value="Sig_transdc_resp-reg_receiver"/>
</dbReference>
<feature type="transmembrane region" description="Helical" evidence="13">
    <location>
        <begin position="137"/>
        <end position="155"/>
    </location>
</feature>
<dbReference type="InterPro" id="IPR011620">
    <property type="entry name" value="Sig_transdc_His_kinase_LytS_TM"/>
</dbReference>
<dbReference type="SMART" id="SM00387">
    <property type="entry name" value="HATPase_c"/>
    <property type="match status" value="1"/>
</dbReference>
<keyword evidence="5 12" id="KW-0597">Phosphoprotein</keyword>
<dbReference type="InterPro" id="IPR036097">
    <property type="entry name" value="HisK_dim/P_sf"/>
</dbReference>